<evidence type="ECO:0000313" key="1">
    <source>
        <dbReference type="EMBL" id="EMC95395.1"/>
    </source>
</evidence>
<protein>
    <submittedName>
        <fullName evidence="1">Uncharacterized protein</fullName>
    </submittedName>
</protein>
<reference evidence="1 2" key="1">
    <citation type="journal article" date="2012" name="PLoS Pathog.">
        <title>Diverse lifestyles and strategies of plant pathogenesis encoded in the genomes of eighteen Dothideomycetes fungi.</title>
        <authorList>
            <person name="Ohm R.A."/>
            <person name="Feau N."/>
            <person name="Henrissat B."/>
            <person name="Schoch C.L."/>
            <person name="Horwitz B.A."/>
            <person name="Barry K.W."/>
            <person name="Condon B.J."/>
            <person name="Copeland A.C."/>
            <person name="Dhillon B."/>
            <person name="Glaser F."/>
            <person name="Hesse C.N."/>
            <person name="Kosti I."/>
            <person name="LaButti K."/>
            <person name="Lindquist E.A."/>
            <person name="Lucas S."/>
            <person name="Salamov A.A."/>
            <person name="Bradshaw R.E."/>
            <person name="Ciuffetti L."/>
            <person name="Hamelin R.C."/>
            <person name="Kema G.H.J."/>
            <person name="Lawrence C."/>
            <person name="Scott J.A."/>
            <person name="Spatafora J.W."/>
            <person name="Turgeon B.G."/>
            <person name="de Wit P.J.G.M."/>
            <person name="Zhong S."/>
            <person name="Goodwin S.B."/>
            <person name="Grigoriev I.V."/>
        </authorList>
    </citation>
    <scope>NUCLEOTIDE SEQUENCE [LARGE SCALE GENOMIC DNA]</scope>
    <source>
        <strain evidence="1 2">UAMH 10762</strain>
    </source>
</reference>
<evidence type="ECO:0000313" key="2">
    <source>
        <dbReference type="Proteomes" id="UP000011761"/>
    </source>
</evidence>
<gene>
    <name evidence="1" type="ORF">BAUCODRAFT_35381</name>
</gene>
<dbReference type="HOGENOM" id="CLU_2739636_0_0_1"/>
<proteinExistence type="predicted"/>
<dbReference type="RefSeq" id="XP_007677469.1">
    <property type="nucleotide sequence ID" value="XM_007679279.1"/>
</dbReference>
<dbReference type="EMBL" id="KB445557">
    <property type="protein sequence ID" value="EMC95395.1"/>
    <property type="molecule type" value="Genomic_DNA"/>
</dbReference>
<dbReference type="Proteomes" id="UP000011761">
    <property type="component" value="Unassembled WGS sequence"/>
</dbReference>
<name>M2N9A0_BAUPA</name>
<dbReference type="GeneID" id="19112683"/>
<keyword evidence="2" id="KW-1185">Reference proteome</keyword>
<organism evidence="1 2">
    <name type="scientific">Baudoinia panamericana (strain UAMH 10762)</name>
    <name type="common">Angels' share fungus</name>
    <name type="synonym">Baudoinia compniacensis (strain UAMH 10762)</name>
    <dbReference type="NCBI Taxonomy" id="717646"/>
    <lineage>
        <taxon>Eukaryota</taxon>
        <taxon>Fungi</taxon>
        <taxon>Dikarya</taxon>
        <taxon>Ascomycota</taxon>
        <taxon>Pezizomycotina</taxon>
        <taxon>Dothideomycetes</taxon>
        <taxon>Dothideomycetidae</taxon>
        <taxon>Mycosphaerellales</taxon>
        <taxon>Teratosphaeriaceae</taxon>
        <taxon>Baudoinia</taxon>
    </lineage>
</organism>
<sequence length="71" mass="7517">MAATVQLANFIISAADKAMITAYLANVRHRYASAMILYARCTSRYILPQTSSSQCRSSVVGCPAALASSTA</sequence>
<dbReference type="KEGG" id="bcom:BAUCODRAFT_35381"/>
<dbReference type="AlphaFoldDB" id="M2N9A0"/>
<accession>M2N9A0</accession>